<evidence type="ECO:0000259" key="1">
    <source>
        <dbReference type="Pfam" id="PF00583"/>
    </source>
</evidence>
<dbReference type="Pfam" id="PF00583">
    <property type="entry name" value="Acetyltransf_1"/>
    <property type="match status" value="1"/>
</dbReference>
<dbReference type="SUPFAM" id="SSF55729">
    <property type="entry name" value="Acyl-CoA N-acyltransferases (Nat)"/>
    <property type="match status" value="1"/>
</dbReference>
<keyword evidence="2" id="KW-0808">Transferase</keyword>
<keyword evidence="3" id="KW-1185">Reference proteome</keyword>
<protein>
    <submittedName>
        <fullName evidence="2">Acetyltransferase (GNAT) family protein</fullName>
    </submittedName>
</protein>
<proteinExistence type="predicted"/>
<gene>
    <name evidence="2" type="ORF">SAMN05443529_15912</name>
</gene>
<dbReference type="Gene3D" id="3.40.630.30">
    <property type="match status" value="1"/>
</dbReference>
<evidence type="ECO:0000313" key="3">
    <source>
        <dbReference type="Proteomes" id="UP000198656"/>
    </source>
</evidence>
<dbReference type="Proteomes" id="UP000198656">
    <property type="component" value="Unassembled WGS sequence"/>
</dbReference>
<dbReference type="GO" id="GO:0016747">
    <property type="term" value="F:acyltransferase activity, transferring groups other than amino-acyl groups"/>
    <property type="evidence" value="ECO:0007669"/>
    <property type="project" value="InterPro"/>
</dbReference>
<dbReference type="EMBL" id="FNCP01000059">
    <property type="protein sequence ID" value="SDI61653.1"/>
    <property type="molecule type" value="Genomic_DNA"/>
</dbReference>
<sequence>MVLFYQNVLSWVEMLRDALVLTHSLKFETINCEADNVIFDNLTEKDNTQFWLHFCNAKQGIYVDRLSLPLHFRRLGIGTICINWLKDFVSELGFKYIILGSVVEAREFWTKMGFTLLSTKELDGFPGYQGRYTR</sequence>
<name>A0A1G8M183_9FIRM</name>
<reference evidence="3" key="1">
    <citation type="submission" date="2016-10" db="EMBL/GenBank/DDBJ databases">
        <authorList>
            <person name="Varghese N."/>
            <person name="Submissions S."/>
        </authorList>
    </citation>
    <scope>NUCLEOTIDE SEQUENCE [LARGE SCALE GENOMIC DNA]</scope>
    <source>
        <strain evidence="3">DSM 8344</strain>
    </source>
</reference>
<evidence type="ECO:0000313" key="2">
    <source>
        <dbReference type="EMBL" id="SDI61653.1"/>
    </source>
</evidence>
<dbReference type="InterPro" id="IPR000182">
    <property type="entry name" value="GNAT_dom"/>
</dbReference>
<accession>A0A1G8M183</accession>
<dbReference type="InterPro" id="IPR016181">
    <property type="entry name" value="Acyl_CoA_acyltransferase"/>
</dbReference>
<dbReference type="STRING" id="1121419.SAMN05443529_15912"/>
<dbReference type="OrthoDB" id="1796540at2"/>
<feature type="domain" description="N-acetyltransferase" evidence="1">
    <location>
        <begin position="58"/>
        <end position="114"/>
    </location>
</feature>
<dbReference type="AlphaFoldDB" id="A0A1G8M183"/>
<organism evidence="2 3">
    <name type="scientific">Desulfosporosinus hippei DSM 8344</name>
    <dbReference type="NCBI Taxonomy" id="1121419"/>
    <lineage>
        <taxon>Bacteria</taxon>
        <taxon>Bacillati</taxon>
        <taxon>Bacillota</taxon>
        <taxon>Clostridia</taxon>
        <taxon>Eubacteriales</taxon>
        <taxon>Desulfitobacteriaceae</taxon>
        <taxon>Desulfosporosinus</taxon>
    </lineage>
</organism>